<keyword evidence="1" id="KW-0812">Transmembrane</keyword>
<proteinExistence type="predicted"/>
<feature type="transmembrane region" description="Helical" evidence="1">
    <location>
        <begin position="14"/>
        <end position="32"/>
    </location>
</feature>
<reference evidence="2" key="3">
    <citation type="journal article" date="2017" name="Front. Microbiol.">
        <title>Things Are Getting Hairy: Enterobacteria Bacteriophage vB_PcaM_CBB.</title>
        <authorList>
            <person name="Buttimer C."/>
            <person name="Hendrix H."/>
            <person name="Oliveira H."/>
            <person name="Casey A."/>
            <person name="Neve H."/>
            <person name="McAuliffe O."/>
            <person name="Ross R.P."/>
            <person name="Hill C."/>
            <person name="Noben J.P."/>
            <person name="O'Mahony J."/>
            <person name="Lavigne R."/>
            <person name="Coffey A."/>
        </authorList>
    </citation>
    <scope>NUCLEOTIDE SEQUENCE</scope>
</reference>
<evidence type="ECO:0000313" key="4">
    <source>
        <dbReference type="Proteomes" id="UP000223891"/>
    </source>
</evidence>
<evidence type="ECO:0000313" key="2">
    <source>
        <dbReference type="EMBL" id="AMM43598.1"/>
    </source>
</evidence>
<name>A0A1L2CUA1_9CAUD</name>
<organism evidence="2 4">
    <name type="scientific">Pectobacterium phage vB_PcaM_CBB</name>
    <dbReference type="NCBI Taxonomy" id="2772511"/>
    <lineage>
        <taxon>Viruses</taxon>
        <taxon>Duplodnaviria</taxon>
        <taxon>Heunggongvirae</taxon>
        <taxon>Uroviricota</taxon>
        <taxon>Caudoviricetes</taxon>
        <taxon>Mimasvirus</taxon>
        <taxon>Mimasvirus CBB</taxon>
    </lineage>
</organism>
<keyword evidence="1" id="KW-0472">Membrane</keyword>
<keyword evidence="1" id="KW-1133">Transmembrane helix</keyword>
<sequence>MITSNNEEIEMRNLLLVLAAFGTGLMCGKFIYKENISFDLFSETKYTCSYKAYSEELLPISDSNTYTEKELKKYQEGDSIMGMKIVRLFPFPDAYSMFVQSNTNPEHSILIKCEKKK</sequence>
<protein>
    <submittedName>
        <fullName evidence="3">Putative membrane protein</fullName>
    </submittedName>
</protein>
<gene>
    <name evidence="2" type="ORF">CBB_33</name>
    <name evidence="3" type="ORF">CBB_586</name>
</gene>
<evidence type="ECO:0000256" key="1">
    <source>
        <dbReference type="SAM" id="Phobius"/>
    </source>
</evidence>
<dbReference type="EMBL" id="KU574722">
    <property type="protein sequence ID" value="AMM43598.1"/>
    <property type="molecule type" value="Genomic_DNA"/>
</dbReference>
<dbReference type="EMBL" id="KU574722">
    <property type="protein sequence ID" value="AMM44149.1"/>
    <property type="molecule type" value="Genomic_DNA"/>
</dbReference>
<evidence type="ECO:0000313" key="3">
    <source>
        <dbReference type="EMBL" id="AMM44149.1"/>
    </source>
</evidence>
<dbReference type="Proteomes" id="UP000223891">
    <property type="component" value="Segment"/>
</dbReference>
<reference evidence="4" key="1">
    <citation type="submission" date="2016-01" db="EMBL/GenBank/DDBJ databases">
        <title>Isolation and Characterization of Enterobacteria phage CBB.</title>
        <authorList>
            <person name="Buttimer C.T.H."/>
            <person name="Hendrix H."/>
            <person name="Alexandre H."/>
            <person name="O'Mahony J."/>
            <person name="Lavigne R."/>
            <person name="Coffey A."/>
        </authorList>
    </citation>
    <scope>NUCLEOTIDE SEQUENCE [LARGE SCALE GENOMIC DNA]</scope>
</reference>
<keyword evidence="4" id="KW-1185">Reference proteome</keyword>
<accession>A0A1L2CUA1</accession>
<reference evidence="2" key="2">
    <citation type="submission" date="2016-01" db="EMBL/GenBank/DDBJ databases">
        <authorList>
            <person name="Oliw E.H."/>
        </authorList>
    </citation>
    <scope>NUCLEOTIDE SEQUENCE</scope>
</reference>